<sequence>MPEKTFRFLVEGGKATAGPPIGPALGPLGLNIMQVVDKINEETAEYHGMRVPVEVIVNPDTKEFRVEVGTPSAAALIVKELGVEKGSGTPGQDWVGSLSVEQVVKIARIKMPDMRAKTLKAAVKQVLGTCVSMGVLVEGKNPKEIIRNIDEYMKGFEEQEAQAVETGS</sequence>
<dbReference type="InterPro" id="IPR036769">
    <property type="entry name" value="Ribosomal_uL11_C_sf"/>
</dbReference>
<comment type="similarity">
    <text evidence="1 6 7">Belongs to the universal ribosomal protein uL11 family.</text>
</comment>
<evidence type="ECO:0000256" key="5">
    <source>
        <dbReference type="ARBA" id="ARBA00023274"/>
    </source>
</evidence>
<dbReference type="SUPFAM" id="SSF54747">
    <property type="entry name" value="Ribosomal L11/L12e N-terminal domain"/>
    <property type="match status" value="1"/>
</dbReference>
<evidence type="ECO:0000313" key="11">
    <source>
        <dbReference type="Proteomes" id="UP000608579"/>
    </source>
</evidence>
<dbReference type="InterPro" id="IPR020784">
    <property type="entry name" value="Ribosomal_uL11_N"/>
</dbReference>
<dbReference type="Gene3D" id="3.30.1550.10">
    <property type="entry name" value="Ribosomal protein L11/L12, N-terminal domain"/>
    <property type="match status" value="1"/>
</dbReference>
<keyword evidence="4 6" id="KW-0689">Ribosomal protein</keyword>
<protein>
    <recommendedName>
        <fullName evidence="6">Large ribosomal subunit protein uL11</fullName>
    </recommendedName>
</protein>
<comment type="function">
    <text evidence="6">Forms part of the ribosomal stalk which helps the ribosome interact with GTP-bound translation factors.</text>
</comment>
<evidence type="ECO:0000256" key="1">
    <source>
        <dbReference type="ARBA" id="ARBA00010537"/>
    </source>
</evidence>
<evidence type="ECO:0000256" key="6">
    <source>
        <dbReference type="HAMAP-Rule" id="MF_00736"/>
    </source>
</evidence>
<feature type="domain" description="Large ribosomal subunit protein uL11 C-terminal" evidence="8">
    <location>
        <begin position="70"/>
        <end position="137"/>
    </location>
</feature>
<proteinExistence type="inferred from homology"/>
<evidence type="ECO:0000259" key="8">
    <source>
        <dbReference type="Pfam" id="PF00298"/>
    </source>
</evidence>
<dbReference type="InterPro" id="IPR036796">
    <property type="entry name" value="Ribosomal_uL11_N_sf"/>
</dbReference>
<dbReference type="SUPFAM" id="SSF46906">
    <property type="entry name" value="Ribosomal protein L11, C-terminal domain"/>
    <property type="match status" value="1"/>
</dbReference>
<evidence type="ECO:0000313" key="10">
    <source>
        <dbReference type="EMBL" id="HIQ29111.1"/>
    </source>
</evidence>
<dbReference type="InterPro" id="IPR020785">
    <property type="entry name" value="Ribosomal_uL11_CS"/>
</dbReference>
<accession>A0A832ZUM2</accession>
<gene>
    <name evidence="6" type="primary">rpl11</name>
    <name evidence="10" type="ORF">EYH45_00945</name>
</gene>
<dbReference type="EMBL" id="DQVM01000018">
    <property type="protein sequence ID" value="HIQ29111.1"/>
    <property type="molecule type" value="Genomic_DNA"/>
</dbReference>
<evidence type="ECO:0000259" key="9">
    <source>
        <dbReference type="Pfam" id="PF03946"/>
    </source>
</evidence>
<dbReference type="NCBIfam" id="NF002232">
    <property type="entry name" value="PRK01143.1"/>
    <property type="match status" value="1"/>
</dbReference>
<dbReference type="InterPro" id="IPR020783">
    <property type="entry name" value="Ribosomal_uL11_C"/>
</dbReference>
<dbReference type="PANTHER" id="PTHR11661">
    <property type="entry name" value="60S RIBOSOMAL PROTEIN L12"/>
    <property type="match status" value="1"/>
</dbReference>
<evidence type="ECO:0000256" key="7">
    <source>
        <dbReference type="RuleBase" id="RU003978"/>
    </source>
</evidence>
<feature type="domain" description="Large ribosomal subunit protein uL11 N-terminal" evidence="9">
    <location>
        <begin position="7"/>
        <end position="60"/>
    </location>
</feature>
<evidence type="ECO:0000256" key="2">
    <source>
        <dbReference type="ARBA" id="ARBA00022730"/>
    </source>
</evidence>
<dbReference type="Gene3D" id="1.10.10.250">
    <property type="entry name" value="Ribosomal protein L11, C-terminal domain"/>
    <property type="match status" value="1"/>
</dbReference>
<reference evidence="10" key="1">
    <citation type="journal article" date="2020" name="ISME J.">
        <title>Gammaproteobacteria mediating utilization of methyl-, sulfur- and petroleum organic compounds in deep ocean hydrothermal plumes.</title>
        <authorList>
            <person name="Zhou Z."/>
            <person name="Liu Y."/>
            <person name="Pan J."/>
            <person name="Cron B.R."/>
            <person name="Toner B.M."/>
            <person name="Anantharaman K."/>
            <person name="Breier J.A."/>
            <person name="Dick G.J."/>
            <person name="Li M."/>
        </authorList>
    </citation>
    <scope>NUCLEOTIDE SEQUENCE</scope>
    <source>
        <strain evidence="10">SZUA-1515</strain>
    </source>
</reference>
<keyword evidence="3 6" id="KW-0694">RNA-binding</keyword>
<organism evidence="10 11">
    <name type="scientific">Caldiarchaeum subterraneum</name>
    <dbReference type="NCBI Taxonomy" id="311458"/>
    <lineage>
        <taxon>Archaea</taxon>
        <taxon>Nitrososphaerota</taxon>
        <taxon>Candidatus Caldarchaeales</taxon>
        <taxon>Candidatus Caldarchaeaceae</taxon>
        <taxon>Candidatus Caldarchaeum</taxon>
    </lineage>
</organism>
<dbReference type="Pfam" id="PF03946">
    <property type="entry name" value="Ribosomal_L11_N"/>
    <property type="match status" value="1"/>
</dbReference>
<dbReference type="GO" id="GO:0015934">
    <property type="term" value="C:large ribosomal subunit"/>
    <property type="evidence" value="ECO:0007669"/>
    <property type="project" value="TreeGrafter"/>
</dbReference>
<dbReference type="PANTHER" id="PTHR11661:SF1">
    <property type="entry name" value="LARGE RIBOSOMAL SUBUNIT PROTEIN UL11M"/>
    <property type="match status" value="1"/>
</dbReference>
<dbReference type="Pfam" id="PF00298">
    <property type="entry name" value="Ribosomal_L11"/>
    <property type="match status" value="1"/>
</dbReference>
<comment type="caution">
    <text evidence="10">The sequence shown here is derived from an EMBL/GenBank/DDBJ whole genome shotgun (WGS) entry which is preliminary data.</text>
</comment>
<dbReference type="AlphaFoldDB" id="A0A832ZUM2"/>
<keyword evidence="5 6" id="KW-0687">Ribonucleoprotein</keyword>
<dbReference type="PROSITE" id="PS00359">
    <property type="entry name" value="RIBOSOMAL_L11"/>
    <property type="match status" value="1"/>
</dbReference>
<dbReference type="GO" id="GO:0070180">
    <property type="term" value="F:large ribosomal subunit rRNA binding"/>
    <property type="evidence" value="ECO:0007669"/>
    <property type="project" value="UniProtKB-UniRule"/>
</dbReference>
<dbReference type="CDD" id="cd00349">
    <property type="entry name" value="Ribosomal_L11"/>
    <property type="match status" value="1"/>
</dbReference>
<dbReference type="GO" id="GO:0003735">
    <property type="term" value="F:structural constituent of ribosome"/>
    <property type="evidence" value="ECO:0007669"/>
    <property type="project" value="InterPro"/>
</dbReference>
<dbReference type="InterPro" id="IPR000911">
    <property type="entry name" value="Ribosomal_uL11"/>
</dbReference>
<name>A0A832ZUM2_CALS0</name>
<dbReference type="HAMAP" id="MF_00736">
    <property type="entry name" value="Ribosomal_uL11"/>
    <property type="match status" value="1"/>
</dbReference>
<keyword evidence="2 6" id="KW-0699">rRNA-binding</keyword>
<dbReference type="SMART" id="SM00649">
    <property type="entry name" value="RL11"/>
    <property type="match status" value="1"/>
</dbReference>
<comment type="subunit">
    <text evidence="6">Part of the ribosomal stalk of the 50S ribosomal subunit. Interacts with L10 and the large rRNA to form the base of the stalk. L10 forms an elongated spine to which L12 dimers bind in a sequential fashion forming a multimeric L10(L12)X complex.</text>
</comment>
<evidence type="ECO:0000256" key="3">
    <source>
        <dbReference type="ARBA" id="ARBA00022884"/>
    </source>
</evidence>
<dbReference type="Proteomes" id="UP000608579">
    <property type="component" value="Unassembled WGS sequence"/>
</dbReference>
<evidence type="ECO:0000256" key="4">
    <source>
        <dbReference type="ARBA" id="ARBA00022980"/>
    </source>
</evidence>
<dbReference type="GO" id="GO:0006412">
    <property type="term" value="P:translation"/>
    <property type="evidence" value="ECO:0007669"/>
    <property type="project" value="UniProtKB-UniRule"/>
</dbReference>